<dbReference type="UniPathway" id="UPA00135">
    <property type="reaction ID" value="UER00198"/>
</dbReference>
<evidence type="ECO:0000256" key="12">
    <source>
        <dbReference type="ARBA" id="ARBA00048138"/>
    </source>
</evidence>
<proteinExistence type="inferred from homology"/>
<comment type="similarity">
    <text evidence="3">Belongs to the HAD-like hydrolase superfamily. SerB family.</text>
</comment>
<evidence type="ECO:0000256" key="14">
    <source>
        <dbReference type="PIRSR" id="PIRSR604469-1"/>
    </source>
</evidence>
<evidence type="ECO:0000256" key="1">
    <source>
        <dbReference type="ARBA" id="ARBA00001946"/>
    </source>
</evidence>
<comment type="pathway">
    <text evidence="2">Amino-acid biosynthesis; L-serine biosynthesis; L-serine from 3-phospho-D-glycerate: step 3/3.</text>
</comment>
<evidence type="ECO:0000256" key="10">
    <source>
        <dbReference type="ARBA" id="ARBA00023299"/>
    </source>
</evidence>
<accession>A0A3D8J825</accession>
<name>A0A3D8J825_9HELI</name>
<comment type="caution">
    <text evidence="15">The sequence shown here is derived from an EMBL/GenBank/DDBJ whole genome shotgun (WGS) entry which is preliminary data.</text>
</comment>
<keyword evidence="7" id="KW-0479">Metal-binding</keyword>
<dbReference type="RefSeq" id="WP_104763034.1">
    <property type="nucleotide sequence ID" value="NZ_FZPM01000012.1"/>
</dbReference>
<dbReference type="SFLD" id="SFLDF00029">
    <property type="entry name" value="phosphoserine_phosphatase"/>
    <property type="match status" value="1"/>
</dbReference>
<dbReference type="GO" id="GO:0006564">
    <property type="term" value="P:L-serine biosynthetic process"/>
    <property type="evidence" value="ECO:0007669"/>
    <property type="project" value="UniProtKB-KW"/>
</dbReference>
<evidence type="ECO:0000256" key="2">
    <source>
        <dbReference type="ARBA" id="ARBA00005135"/>
    </source>
</evidence>
<dbReference type="SFLD" id="SFLDS00003">
    <property type="entry name" value="Haloacid_Dehalogenase"/>
    <property type="match status" value="1"/>
</dbReference>
<dbReference type="InterPro" id="IPR023214">
    <property type="entry name" value="HAD_sf"/>
</dbReference>
<evidence type="ECO:0000256" key="3">
    <source>
        <dbReference type="ARBA" id="ARBA00009184"/>
    </source>
</evidence>
<evidence type="ECO:0000256" key="5">
    <source>
        <dbReference type="ARBA" id="ARBA00015196"/>
    </source>
</evidence>
<evidence type="ECO:0000256" key="8">
    <source>
        <dbReference type="ARBA" id="ARBA00022801"/>
    </source>
</evidence>
<keyword evidence="8" id="KW-0378">Hydrolase</keyword>
<dbReference type="PANTHER" id="PTHR43344:SF2">
    <property type="entry name" value="PHOSPHOSERINE PHOSPHATASE"/>
    <property type="match status" value="1"/>
</dbReference>
<organism evidence="15 16">
    <name type="scientific">Helicobacter aurati</name>
    <dbReference type="NCBI Taxonomy" id="137778"/>
    <lineage>
        <taxon>Bacteria</taxon>
        <taxon>Pseudomonadati</taxon>
        <taxon>Campylobacterota</taxon>
        <taxon>Epsilonproteobacteria</taxon>
        <taxon>Campylobacterales</taxon>
        <taxon>Helicobacteraceae</taxon>
        <taxon>Helicobacter</taxon>
    </lineage>
</organism>
<gene>
    <name evidence="15" type="primary">serB</name>
    <name evidence="15" type="ORF">CQA66_01805</name>
</gene>
<evidence type="ECO:0000313" key="16">
    <source>
        <dbReference type="Proteomes" id="UP000256424"/>
    </source>
</evidence>
<dbReference type="EMBL" id="NXLW01000002">
    <property type="protein sequence ID" value="RDU73420.1"/>
    <property type="molecule type" value="Genomic_DNA"/>
</dbReference>
<comment type="catalytic activity">
    <reaction evidence="13">
        <text>O-phospho-D-serine + H2O = D-serine + phosphate</text>
        <dbReference type="Rhea" id="RHEA:24873"/>
        <dbReference type="ChEBI" id="CHEBI:15377"/>
        <dbReference type="ChEBI" id="CHEBI:35247"/>
        <dbReference type="ChEBI" id="CHEBI:43474"/>
        <dbReference type="ChEBI" id="CHEBI:58680"/>
        <dbReference type="EC" id="3.1.3.3"/>
    </reaction>
</comment>
<evidence type="ECO:0000313" key="15">
    <source>
        <dbReference type="EMBL" id="RDU73420.1"/>
    </source>
</evidence>
<keyword evidence="10" id="KW-0718">Serine biosynthesis</keyword>
<evidence type="ECO:0000256" key="13">
    <source>
        <dbReference type="ARBA" id="ARBA00048523"/>
    </source>
</evidence>
<dbReference type="InterPro" id="IPR036412">
    <property type="entry name" value="HAD-like_sf"/>
</dbReference>
<evidence type="ECO:0000256" key="7">
    <source>
        <dbReference type="ARBA" id="ARBA00022723"/>
    </source>
</evidence>
<dbReference type="Proteomes" id="UP000256424">
    <property type="component" value="Unassembled WGS sequence"/>
</dbReference>
<keyword evidence="6" id="KW-0028">Amino-acid biosynthesis</keyword>
<dbReference type="InterPro" id="IPR004469">
    <property type="entry name" value="PSP"/>
</dbReference>
<sequence>MLVVFDFDSTLLDGESIDIFARRYNKESEVSSITHEAMQGKIDFFQSLTQRVSLLRGMPLETIYHSIHHDFHLMNGAVACVQELRRKGHTVVCFSGGFSLVTEHFKDILGLHTTFSNILHIVDDKLTGQVGGAMMFGDSKGVMLLNLQRILEVDSKECVVVGDGANDLSMFAHAETKIAFCAKEILQKSATHCIANKDLREVIAIVENRESCSR</sequence>
<dbReference type="GO" id="GO:0036424">
    <property type="term" value="F:L-phosphoserine phosphatase activity"/>
    <property type="evidence" value="ECO:0007669"/>
    <property type="project" value="InterPro"/>
</dbReference>
<dbReference type="EC" id="3.1.3.3" evidence="4"/>
<dbReference type="PANTHER" id="PTHR43344">
    <property type="entry name" value="PHOSPHOSERINE PHOSPHATASE"/>
    <property type="match status" value="1"/>
</dbReference>
<dbReference type="NCBIfam" id="TIGR01488">
    <property type="entry name" value="HAD-SF-IB"/>
    <property type="match status" value="1"/>
</dbReference>
<dbReference type="SFLD" id="SFLDG01136">
    <property type="entry name" value="C1.6:_Phosphoserine_Phosphatas"/>
    <property type="match status" value="1"/>
</dbReference>
<feature type="active site" description="Nucleophile" evidence="14">
    <location>
        <position position="6"/>
    </location>
</feature>
<dbReference type="GO" id="GO:0000287">
    <property type="term" value="F:magnesium ion binding"/>
    <property type="evidence" value="ECO:0007669"/>
    <property type="project" value="TreeGrafter"/>
</dbReference>
<protein>
    <recommendedName>
        <fullName evidence="5">Phosphoserine phosphatase</fullName>
        <ecNumber evidence="4">3.1.3.3</ecNumber>
    </recommendedName>
    <alternativeName>
        <fullName evidence="11">O-phosphoserine phosphohydrolase</fullName>
    </alternativeName>
</protein>
<dbReference type="NCBIfam" id="TIGR00338">
    <property type="entry name" value="serB"/>
    <property type="match status" value="1"/>
</dbReference>
<evidence type="ECO:0000256" key="9">
    <source>
        <dbReference type="ARBA" id="ARBA00022842"/>
    </source>
</evidence>
<dbReference type="Pfam" id="PF00702">
    <property type="entry name" value="Hydrolase"/>
    <property type="match status" value="1"/>
</dbReference>
<dbReference type="OrthoDB" id="9792539at2"/>
<dbReference type="SFLD" id="SFLDG01137">
    <property type="entry name" value="C1.6.1:_Phosphoserine_Phosphat"/>
    <property type="match status" value="1"/>
</dbReference>
<evidence type="ECO:0000256" key="4">
    <source>
        <dbReference type="ARBA" id="ARBA00012640"/>
    </source>
</evidence>
<comment type="cofactor">
    <cofactor evidence="1">
        <name>Mg(2+)</name>
        <dbReference type="ChEBI" id="CHEBI:18420"/>
    </cofactor>
</comment>
<keyword evidence="9" id="KW-0460">Magnesium</keyword>
<dbReference type="GO" id="GO:0005737">
    <property type="term" value="C:cytoplasm"/>
    <property type="evidence" value="ECO:0007669"/>
    <property type="project" value="TreeGrafter"/>
</dbReference>
<dbReference type="AlphaFoldDB" id="A0A3D8J825"/>
<dbReference type="SUPFAM" id="SSF56784">
    <property type="entry name" value="HAD-like"/>
    <property type="match status" value="1"/>
</dbReference>
<dbReference type="Gene3D" id="3.40.50.1000">
    <property type="entry name" value="HAD superfamily/HAD-like"/>
    <property type="match status" value="1"/>
</dbReference>
<dbReference type="InterPro" id="IPR050582">
    <property type="entry name" value="HAD-like_SerB"/>
</dbReference>
<reference evidence="15 16" key="1">
    <citation type="submission" date="2018-04" db="EMBL/GenBank/DDBJ databases">
        <title>Novel Campyloabacter and Helicobacter Species and Strains.</title>
        <authorList>
            <person name="Mannion A.J."/>
            <person name="Shen Z."/>
            <person name="Fox J.G."/>
        </authorList>
    </citation>
    <scope>NUCLEOTIDE SEQUENCE [LARGE SCALE GENOMIC DNA]</scope>
    <source>
        <strain evidence="15 16">MIT 97-5075</strain>
    </source>
</reference>
<keyword evidence="16" id="KW-1185">Reference proteome</keyword>
<comment type="catalytic activity">
    <reaction evidence="12">
        <text>O-phospho-L-serine + H2O = L-serine + phosphate</text>
        <dbReference type="Rhea" id="RHEA:21208"/>
        <dbReference type="ChEBI" id="CHEBI:15377"/>
        <dbReference type="ChEBI" id="CHEBI:33384"/>
        <dbReference type="ChEBI" id="CHEBI:43474"/>
        <dbReference type="ChEBI" id="CHEBI:57524"/>
        <dbReference type="EC" id="3.1.3.3"/>
    </reaction>
</comment>
<evidence type="ECO:0000256" key="11">
    <source>
        <dbReference type="ARBA" id="ARBA00031693"/>
    </source>
</evidence>
<evidence type="ECO:0000256" key="6">
    <source>
        <dbReference type="ARBA" id="ARBA00022605"/>
    </source>
</evidence>
<feature type="active site" description="Proton donor" evidence="14">
    <location>
        <position position="8"/>
    </location>
</feature>